<dbReference type="AlphaFoldDB" id="A0A0F4PWQ0"/>
<accession>A0A0F4PWQ0</accession>
<dbReference type="PATRIC" id="fig|151081.8.peg.3365"/>
<evidence type="ECO:0000313" key="1">
    <source>
        <dbReference type="EMBL" id="KJY98726.1"/>
    </source>
</evidence>
<keyword evidence="2" id="KW-1185">Reference proteome</keyword>
<reference evidence="1 2" key="1">
    <citation type="journal article" date="2015" name="BMC Genomics">
        <title>Genome mining reveals unlocked bioactive potential of marine Gram-negative bacteria.</title>
        <authorList>
            <person name="Machado H."/>
            <person name="Sonnenschein E.C."/>
            <person name="Melchiorsen J."/>
            <person name="Gram L."/>
        </authorList>
    </citation>
    <scope>NUCLEOTIDE SEQUENCE [LARGE SCALE GENOMIC DNA]</scope>
    <source>
        <strain evidence="1 2">S3137</strain>
    </source>
</reference>
<dbReference type="Proteomes" id="UP000033664">
    <property type="component" value="Unassembled WGS sequence"/>
</dbReference>
<gene>
    <name evidence="1" type="ORF">TW72_13485</name>
</gene>
<organism evidence="1 2">
    <name type="scientific">Pseudoalteromonas ruthenica</name>
    <dbReference type="NCBI Taxonomy" id="151081"/>
    <lineage>
        <taxon>Bacteria</taxon>
        <taxon>Pseudomonadati</taxon>
        <taxon>Pseudomonadota</taxon>
        <taxon>Gammaproteobacteria</taxon>
        <taxon>Alteromonadales</taxon>
        <taxon>Pseudoalteromonadaceae</taxon>
        <taxon>Pseudoalteromonas</taxon>
    </lineage>
</organism>
<sequence length="95" mass="10667">MLSKAKADLRRLFLCLQTLNRFLLVARTHPSSQKSRASRLRGYSSSYALRLISKRLISSGKIITPQLVTRPTKVFILLGACQDTDIFISGKQMAL</sequence>
<evidence type="ECO:0000313" key="2">
    <source>
        <dbReference type="Proteomes" id="UP000033664"/>
    </source>
</evidence>
<dbReference type="EMBL" id="JXXZ01000010">
    <property type="protein sequence ID" value="KJY98726.1"/>
    <property type="molecule type" value="Genomic_DNA"/>
</dbReference>
<protein>
    <submittedName>
        <fullName evidence="1">Uncharacterized protein</fullName>
    </submittedName>
</protein>
<name>A0A0F4PWQ0_9GAMM</name>
<comment type="caution">
    <text evidence="1">The sequence shown here is derived from an EMBL/GenBank/DDBJ whole genome shotgun (WGS) entry which is preliminary data.</text>
</comment>
<proteinExistence type="predicted"/>